<evidence type="ECO:0000256" key="6">
    <source>
        <dbReference type="ARBA" id="ARBA00024731"/>
    </source>
</evidence>
<dbReference type="InterPro" id="IPR031157">
    <property type="entry name" value="G_TR_CS"/>
</dbReference>
<dbReference type="PANTHER" id="PTHR43261">
    <property type="entry name" value="TRANSLATION ELONGATION FACTOR G-RELATED"/>
    <property type="match status" value="1"/>
</dbReference>
<evidence type="ECO:0000256" key="3">
    <source>
        <dbReference type="ARBA" id="ARBA00022768"/>
    </source>
</evidence>
<comment type="function">
    <text evidence="6 7">Catalyzes the GTP-dependent ribosomal translocation step during translation elongation. During this step, the ribosome changes from the pre-translocational (PRE) to the post-translocational (POST) state as the newly formed A-site-bound peptidyl-tRNA and P-site-bound deacylated tRNA move to the P and E sites, respectively. Catalyzes the coordinated movement of the two tRNA molecules, the mRNA and conformational changes in the ribosome.</text>
</comment>
<dbReference type="CDD" id="cd01680">
    <property type="entry name" value="EFG_like_IV"/>
    <property type="match status" value="1"/>
</dbReference>
<accession>A0A831XFY6</accession>
<dbReference type="Pfam" id="PF00009">
    <property type="entry name" value="GTP_EFTU"/>
    <property type="match status" value="1"/>
</dbReference>
<dbReference type="EMBL" id="DSOV01000062">
    <property type="protein sequence ID" value="HEN43482.1"/>
    <property type="molecule type" value="Genomic_DNA"/>
</dbReference>
<comment type="caution">
    <text evidence="10">The sequence shown here is derived from an EMBL/GenBank/DDBJ whole genome shotgun (WGS) entry which is preliminary data.</text>
</comment>
<dbReference type="GO" id="GO:0003924">
    <property type="term" value="F:GTPase activity"/>
    <property type="evidence" value="ECO:0007669"/>
    <property type="project" value="InterPro"/>
</dbReference>
<dbReference type="CDD" id="cd16262">
    <property type="entry name" value="EFG_III"/>
    <property type="match status" value="1"/>
</dbReference>
<dbReference type="FunFam" id="3.30.70.240:FF:000001">
    <property type="entry name" value="Elongation factor G"/>
    <property type="match status" value="1"/>
</dbReference>
<evidence type="ECO:0000256" key="7">
    <source>
        <dbReference type="HAMAP-Rule" id="MF_00054"/>
    </source>
</evidence>
<dbReference type="InterPro" id="IPR004540">
    <property type="entry name" value="Transl_elong_EFG/EF2"/>
</dbReference>
<dbReference type="Pfam" id="PF14492">
    <property type="entry name" value="EFG_III"/>
    <property type="match status" value="1"/>
</dbReference>
<evidence type="ECO:0000259" key="9">
    <source>
        <dbReference type="PROSITE" id="PS51722"/>
    </source>
</evidence>
<comment type="subcellular location">
    <subcellularLocation>
        <location evidence="7">Cytoplasm</location>
    </subcellularLocation>
</comment>
<evidence type="ECO:0000256" key="8">
    <source>
        <dbReference type="NCBIfam" id="TIGR00484"/>
    </source>
</evidence>
<dbReference type="InterPro" id="IPR020568">
    <property type="entry name" value="Ribosomal_Su5_D2-typ_SF"/>
</dbReference>
<keyword evidence="2 7" id="KW-0547">Nucleotide-binding</keyword>
<dbReference type="InterPro" id="IPR000795">
    <property type="entry name" value="T_Tr_GTP-bd_dom"/>
</dbReference>
<dbReference type="InterPro" id="IPR027417">
    <property type="entry name" value="P-loop_NTPase"/>
</dbReference>
<dbReference type="FunFam" id="3.40.50.300:FF:000029">
    <property type="entry name" value="Elongation factor G"/>
    <property type="match status" value="1"/>
</dbReference>
<dbReference type="CDD" id="cd03713">
    <property type="entry name" value="EFG_mtEFG_C"/>
    <property type="match status" value="1"/>
</dbReference>
<evidence type="ECO:0000313" key="10">
    <source>
        <dbReference type="EMBL" id="HEN43482.1"/>
    </source>
</evidence>
<dbReference type="InterPro" id="IPR005225">
    <property type="entry name" value="Small_GTP-bd"/>
</dbReference>
<dbReference type="PRINTS" id="PR00315">
    <property type="entry name" value="ELONGATNFCT"/>
</dbReference>
<dbReference type="Gene3D" id="3.30.70.240">
    <property type="match status" value="1"/>
</dbReference>
<dbReference type="InterPro" id="IPR004161">
    <property type="entry name" value="EFTu-like_2"/>
</dbReference>
<evidence type="ECO:0000256" key="5">
    <source>
        <dbReference type="ARBA" id="ARBA00023134"/>
    </source>
</evidence>
<dbReference type="GO" id="GO:0005525">
    <property type="term" value="F:GTP binding"/>
    <property type="evidence" value="ECO:0007669"/>
    <property type="project" value="UniProtKB-UniRule"/>
</dbReference>
<dbReference type="InterPro" id="IPR005517">
    <property type="entry name" value="Transl_elong_EFG/EF2_IV"/>
</dbReference>
<dbReference type="CDD" id="cd01886">
    <property type="entry name" value="EF-G"/>
    <property type="match status" value="1"/>
</dbReference>
<dbReference type="NCBIfam" id="TIGR00231">
    <property type="entry name" value="small_GTP"/>
    <property type="match status" value="1"/>
</dbReference>
<dbReference type="PANTHER" id="PTHR43261:SF1">
    <property type="entry name" value="RIBOSOME-RELEASING FACTOR 2, MITOCHONDRIAL"/>
    <property type="match status" value="1"/>
</dbReference>
<protein>
    <recommendedName>
        <fullName evidence="7 8">Elongation factor G</fullName>
        <shortName evidence="7">EF-G</shortName>
    </recommendedName>
</protein>
<dbReference type="GO" id="GO:0005737">
    <property type="term" value="C:cytoplasm"/>
    <property type="evidence" value="ECO:0007669"/>
    <property type="project" value="UniProtKB-SubCell"/>
</dbReference>
<dbReference type="PROSITE" id="PS51722">
    <property type="entry name" value="G_TR_2"/>
    <property type="match status" value="1"/>
</dbReference>
<keyword evidence="4 7" id="KW-0648">Protein biosynthesis</keyword>
<evidence type="ECO:0000256" key="4">
    <source>
        <dbReference type="ARBA" id="ARBA00022917"/>
    </source>
</evidence>
<dbReference type="SUPFAM" id="SSF54980">
    <property type="entry name" value="EF-G C-terminal domain-like"/>
    <property type="match status" value="2"/>
</dbReference>
<dbReference type="GO" id="GO:0032790">
    <property type="term" value="P:ribosome disassembly"/>
    <property type="evidence" value="ECO:0007669"/>
    <property type="project" value="TreeGrafter"/>
</dbReference>
<dbReference type="Gene3D" id="2.40.30.10">
    <property type="entry name" value="Translation factors"/>
    <property type="match status" value="1"/>
</dbReference>
<dbReference type="Gene3D" id="3.40.50.300">
    <property type="entry name" value="P-loop containing nucleotide triphosphate hydrolases"/>
    <property type="match status" value="1"/>
</dbReference>
<dbReference type="Gene3D" id="3.30.70.870">
    <property type="entry name" value="Elongation Factor G (Translational Gtpase), domain 3"/>
    <property type="match status" value="1"/>
</dbReference>
<dbReference type="FunFam" id="3.30.70.870:FF:000001">
    <property type="entry name" value="Elongation factor G"/>
    <property type="match status" value="1"/>
</dbReference>
<keyword evidence="5 7" id="KW-0342">GTP-binding</keyword>
<sequence>MPHPPLDAIRNIGIISHIDAGKTTVSERILFYTGETHKLGEVHDGEAVMDWMPQEQERGITITATATVCRWGGCWINLIDTPGHIDFTIEVERSLRVLDGAVAIFSAVEGVQPQSESVWRQADRYHVPRLCFINKMDRVGADYRAALRQMEEKLGARPVLLQLPVGSESSFAGVVDLIAGELLTFSEADQGRTVARHPVPAEVADEARAAREALLETAADFDDSILADFLEGKEIETERIRKAIRKGTIACSIFPVLLGTALRNKGIQPLLDAVAAYLPSPCDVPPVTGQHPDSETVDTLPCDPAGPLCALAYKVQSEEGRKLTYLRIYSGTVKAGGALWNSSRGCFEKAARLFRMHAHRREQIDEALAGDIVAAMGLKEVLTGDTLCDPAHKVVLAGLTVPEPVVALAVEPRGADDRDRLLPALEKLQWEDPTFRVHEDEETGQTILTGMGELHLEVVTDRLGREFGVRVKTGRPQVVYRETITRPAERREVFRTEFEGKIQGGEVHLRLTPLPRGDGVRVVVPPAEVLGIPRELHAALTESLTRASSTGCVTGYPLTDLEVRVTAVPVEPGITTEAGVRAAAGRGLLHGAREAAPTLLEPLMNLEIITPSEYAGKVLGSVQQKRGRVEGISSQGGTETIRALVPLAEMFGYMTELRSATKGRGSFTMEFSRYDQAPTAVLQQFGLA</sequence>
<evidence type="ECO:0000256" key="1">
    <source>
        <dbReference type="ARBA" id="ARBA00005870"/>
    </source>
</evidence>
<dbReference type="Gene3D" id="3.30.230.10">
    <property type="match status" value="1"/>
</dbReference>
<dbReference type="Pfam" id="PF00679">
    <property type="entry name" value="EFG_C"/>
    <property type="match status" value="1"/>
</dbReference>
<dbReference type="SUPFAM" id="SSF54211">
    <property type="entry name" value="Ribosomal protein S5 domain 2-like"/>
    <property type="match status" value="1"/>
</dbReference>
<comment type="similarity">
    <text evidence="1 7">Belongs to the TRAFAC class translation factor GTPase superfamily. Classic translation factor GTPase family. EF-G/EF-2 subfamily.</text>
</comment>
<keyword evidence="7" id="KW-0963">Cytoplasm</keyword>
<dbReference type="GO" id="GO:0003746">
    <property type="term" value="F:translation elongation factor activity"/>
    <property type="evidence" value="ECO:0007669"/>
    <property type="project" value="UniProtKB-UniRule"/>
</dbReference>
<dbReference type="AlphaFoldDB" id="A0A831XFY6"/>
<dbReference type="SMART" id="SM00889">
    <property type="entry name" value="EFG_IV"/>
    <property type="match status" value="1"/>
</dbReference>
<dbReference type="SUPFAM" id="SSF52540">
    <property type="entry name" value="P-loop containing nucleoside triphosphate hydrolases"/>
    <property type="match status" value="1"/>
</dbReference>
<feature type="binding site" evidence="7">
    <location>
        <begin position="134"/>
        <end position="137"/>
    </location>
    <ligand>
        <name>GTP</name>
        <dbReference type="ChEBI" id="CHEBI:37565"/>
    </ligand>
</feature>
<dbReference type="Pfam" id="PF03764">
    <property type="entry name" value="EFG_IV"/>
    <property type="match status" value="1"/>
</dbReference>
<dbReference type="InterPro" id="IPR009000">
    <property type="entry name" value="Transl_B-barrel_sf"/>
</dbReference>
<reference evidence="10" key="1">
    <citation type="journal article" date="2020" name="mSystems">
        <title>Genome- and Community-Level Interaction Insights into Carbon Utilization and Element Cycling Functions of Hydrothermarchaeota in Hydrothermal Sediment.</title>
        <authorList>
            <person name="Zhou Z."/>
            <person name="Liu Y."/>
            <person name="Xu W."/>
            <person name="Pan J."/>
            <person name="Luo Z.H."/>
            <person name="Li M."/>
        </authorList>
    </citation>
    <scope>NUCLEOTIDE SEQUENCE [LARGE SCALE GENOMIC DNA]</scope>
    <source>
        <strain evidence="10">SpSt-349</strain>
    </source>
</reference>
<dbReference type="InterPro" id="IPR009022">
    <property type="entry name" value="EFG_III"/>
</dbReference>
<dbReference type="InterPro" id="IPR014721">
    <property type="entry name" value="Ribsml_uS5_D2-typ_fold_subgr"/>
</dbReference>
<organism evidence="10">
    <name type="scientific">Geobacter metallireducens</name>
    <dbReference type="NCBI Taxonomy" id="28232"/>
    <lineage>
        <taxon>Bacteria</taxon>
        <taxon>Pseudomonadati</taxon>
        <taxon>Thermodesulfobacteriota</taxon>
        <taxon>Desulfuromonadia</taxon>
        <taxon>Geobacterales</taxon>
        <taxon>Geobacteraceae</taxon>
        <taxon>Geobacter</taxon>
    </lineage>
</organism>
<evidence type="ECO:0000256" key="2">
    <source>
        <dbReference type="ARBA" id="ARBA00022741"/>
    </source>
</evidence>
<dbReference type="InterPro" id="IPR041095">
    <property type="entry name" value="EFG_II"/>
</dbReference>
<gene>
    <name evidence="7" type="primary">fusA</name>
    <name evidence="10" type="ORF">ENQ87_14120</name>
</gene>
<dbReference type="CDD" id="cd04088">
    <property type="entry name" value="EFG_mtEFG_II"/>
    <property type="match status" value="1"/>
</dbReference>
<dbReference type="NCBIfam" id="TIGR00484">
    <property type="entry name" value="EF-G"/>
    <property type="match status" value="1"/>
</dbReference>
<feature type="domain" description="Tr-type G" evidence="9">
    <location>
        <begin position="7"/>
        <end position="282"/>
    </location>
</feature>
<feature type="binding site" evidence="7">
    <location>
        <begin position="80"/>
        <end position="84"/>
    </location>
    <ligand>
        <name>GTP</name>
        <dbReference type="ChEBI" id="CHEBI:37565"/>
    </ligand>
</feature>
<dbReference type="SMART" id="SM00838">
    <property type="entry name" value="EFG_C"/>
    <property type="match status" value="1"/>
</dbReference>
<dbReference type="SUPFAM" id="SSF50447">
    <property type="entry name" value="Translation proteins"/>
    <property type="match status" value="1"/>
</dbReference>
<proteinExistence type="inferred from homology"/>
<name>A0A831XFY6_GEOME</name>
<dbReference type="InterPro" id="IPR035649">
    <property type="entry name" value="EFG_V"/>
</dbReference>
<dbReference type="InterPro" id="IPR035647">
    <property type="entry name" value="EFG_III/V"/>
</dbReference>
<feature type="binding site" evidence="7">
    <location>
        <begin position="16"/>
        <end position="23"/>
    </location>
    <ligand>
        <name>GTP</name>
        <dbReference type="ChEBI" id="CHEBI:37565"/>
    </ligand>
</feature>
<dbReference type="Pfam" id="PF03144">
    <property type="entry name" value="GTP_EFTU_D2"/>
    <property type="match status" value="1"/>
</dbReference>
<keyword evidence="3 7" id="KW-0251">Elongation factor</keyword>
<dbReference type="PROSITE" id="PS00301">
    <property type="entry name" value="G_TR_1"/>
    <property type="match status" value="1"/>
</dbReference>
<dbReference type="InterPro" id="IPR000640">
    <property type="entry name" value="EFG_V-like"/>
</dbReference>
<dbReference type="HAMAP" id="MF_00054_B">
    <property type="entry name" value="EF_G_EF_2_B"/>
    <property type="match status" value="1"/>
</dbReference>
<dbReference type="NCBIfam" id="NF009381">
    <property type="entry name" value="PRK12740.1-5"/>
    <property type="match status" value="1"/>
</dbReference>